<dbReference type="EMBL" id="MZGS01000022">
    <property type="protein sequence ID" value="PWB87213.1"/>
    <property type="molecule type" value="Genomic_DNA"/>
</dbReference>
<dbReference type="GO" id="GO:0016020">
    <property type="term" value="C:membrane"/>
    <property type="evidence" value="ECO:0007669"/>
    <property type="project" value="InterPro"/>
</dbReference>
<protein>
    <submittedName>
        <fullName evidence="3">EamA-like transporter family protein</fullName>
    </submittedName>
</protein>
<dbReference type="SUPFAM" id="SSF103481">
    <property type="entry name" value="Multidrug resistance efflux transporter EmrE"/>
    <property type="match status" value="1"/>
</dbReference>
<gene>
    <name evidence="3" type="ORF">MBBTH_11660</name>
</gene>
<dbReference type="AlphaFoldDB" id="A0A315XN39"/>
<keyword evidence="1" id="KW-1133">Transmembrane helix</keyword>
<evidence type="ECO:0000313" key="3">
    <source>
        <dbReference type="EMBL" id="PWB87213.1"/>
    </source>
</evidence>
<name>A0A315XN39_9EURY</name>
<proteinExistence type="predicted"/>
<dbReference type="Pfam" id="PF00892">
    <property type="entry name" value="EamA"/>
    <property type="match status" value="1"/>
</dbReference>
<evidence type="ECO:0000313" key="4">
    <source>
        <dbReference type="Proteomes" id="UP000251717"/>
    </source>
</evidence>
<keyword evidence="4" id="KW-1185">Reference proteome</keyword>
<sequence>MKSMPADVNPFGALMVTYLVAAIISAVIFVFSLGPSNISVGLSKINWTSVVLALAIVGLEVGYVFVYRAGWAVSTASVVANIGLACVLLVVGYFLYRENVSMQQILGIFVCMFGLILINL</sequence>
<dbReference type="InterPro" id="IPR000620">
    <property type="entry name" value="EamA_dom"/>
</dbReference>
<evidence type="ECO:0000256" key="1">
    <source>
        <dbReference type="SAM" id="Phobius"/>
    </source>
</evidence>
<keyword evidence="1" id="KW-0472">Membrane</keyword>
<reference evidence="3 4" key="1">
    <citation type="submission" date="2017-03" db="EMBL/GenBank/DDBJ databases">
        <title>Genome sequence of Methanobrevibacter thaueri.</title>
        <authorList>
            <person name="Poehlein A."/>
            <person name="Seedorf H."/>
            <person name="Daniel R."/>
        </authorList>
    </citation>
    <scope>NUCLEOTIDE SEQUENCE [LARGE SCALE GENOMIC DNA]</scope>
    <source>
        <strain evidence="3 4">DSM 11995</strain>
    </source>
</reference>
<feature type="transmembrane region" description="Helical" evidence="1">
    <location>
        <begin position="102"/>
        <end position="118"/>
    </location>
</feature>
<feature type="transmembrane region" description="Helical" evidence="1">
    <location>
        <begin position="45"/>
        <end position="66"/>
    </location>
</feature>
<keyword evidence="1" id="KW-0812">Transmembrane</keyword>
<comment type="caution">
    <text evidence="3">The sequence shown here is derived from an EMBL/GenBank/DDBJ whole genome shotgun (WGS) entry which is preliminary data.</text>
</comment>
<dbReference type="Proteomes" id="UP000251717">
    <property type="component" value="Unassembled WGS sequence"/>
</dbReference>
<feature type="transmembrane region" description="Helical" evidence="1">
    <location>
        <begin position="12"/>
        <end position="33"/>
    </location>
</feature>
<dbReference type="InterPro" id="IPR037185">
    <property type="entry name" value="EmrE-like"/>
</dbReference>
<dbReference type="Gene3D" id="1.10.3730.20">
    <property type="match status" value="1"/>
</dbReference>
<accession>A0A315XN39</accession>
<feature type="domain" description="EamA" evidence="2">
    <location>
        <begin position="1"/>
        <end position="119"/>
    </location>
</feature>
<feature type="transmembrane region" description="Helical" evidence="1">
    <location>
        <begin position="78"/>
        <end position="96"/>
    </location>
</feature>
<organism evidence="3 4">
    <name type="scientific">Methanobrevibacter thaueri</name>
    <dbReference type="NCBI Taxonomy" id="190975"/>
    <lineage>
        <taxon>Archaea</taxon>
        <taxon>Methanobacteriati</taxon>
        <taxon>Methanobacteriota</taxon>
        <taxon>Methanomada group</taxon>
        <taxon>Methanobacteria</taxon>
        <taxon>Methanobacteriales</taxon>
        <taxon>Methanobacteriaceae</taxon>
        <taxon>Methanobrevibacter</taxon>
    </lineage>
</organism>
<evidence type="ECO:0000259" key="2">
    <source>
        <dbReference type="Pfam" id="PF00892"/>
    </source>
</evidence>